<accession>A0A375J9J4</accession>
<dbReference type="AlphaFoldDB" id="A0A375J9J4"/>
<reference evidence="1 2" key="1">
    <citation type="submission" date="2018-01" db="EMBL/GenBank/DDBJ databases">
        <authorList>
            <person name="Gaut B.S."/>
            <person name="Morton B.R."/>
            <person name="Clegg M.T."/>
            <person name="Duvall M.R."/>
        </authorList>
    </citation>
    <scope>NUCLEOTIDE SEQUENCE [LARGE SCALE GENOMIC DNA]</scope>
    <source>
        <strain evidence="1">Cupriavidus taiwanensis cmp 52</strain>
    </source>
</reference>
<evidence type="ECO:0000313" key="2">
    <source>
        <dbReference type="Proteomes" id="UP000256805"/>
    </source>
</evidence>
<name>A0A375J9J4_9BURK</name>
<gene>
    <name evidence="1" type="ORF">CBM2634_B190095</name>
</gene>
<dbReference type="EMBL" id="OVTA01000042">
    <property type="protein sequence ID" value="SPS01261.1"/>
    <property type="molecule type" value="Genomic_DNA"/>
</dbReference>
<proteinExistence type="predicted"/>
<sequence length="136" mass="14469">MGRLPAAVRLRDRAADGRQPAVCTADVLQQAGAADPAAGRLRRLLAGGGPRRRPAGAWQPDRPAQVRLAVPGARQPARAAVPGLWPRHGRGIQLLPVPGQAVLKRGANVRRSYPTKVVCNVLIQMSILFLVTKTPS</sequence>
<protein>
    <submittedName>
        <fullName evidence="1">Uncharacterized protein</fullName>
    </submittedName>
</protein>
<evidence type="ECO:0000313" key="1">
    <source>
        <dbReference type="EMBL" id="SPS01261.1"/>
    </source>
</evidence>
<organism evidence="1 2">
    <name type="scientific">Cupriavidus taiwanensis</name>
    <dbReference type="NCBI Taxonomy" id="164546"/>
    <lineage>
        <taxon>Bacteria</taxon>
        <taxon>Pseudomonadati</taxon>
        <taxon>Pseudomonadota</taxon>
        <taxon>Betaproteobacteria</taxon>
        <taxon>Burkholderiales</taxon>
        <taxon>Burkholderiaceae</taxon>
        <taxon>Cupriavidus</taxon>
    </lineage>
</organism>
<dbReference type="Proteomes" id="UP000256805">
    <property type="component" value="Unassembled WGS sequence"/>
</dbReference>